<dbReference type="SMART" id="SM00790">
    <property type="entry name" value="AFOR_N"/>
    <property type="match status" value="1"/>
</dbReference>
<dbReference type="GO" id="GO:0033726">
    <property type="term" value="F:aldehyde ferredoxin oxidoreductase activity"/>
    <property type="evidence" value="ECO:0007669"/>
    <property type="project" value="UniProtKB-EC"/>
</dbReference>
<proteinExistence type="inferred from homology"/>
<evidence type="ECO:0000256" key="1">
    <source>
        <dbReference type="ARBA" id="ARBA00001966"/>
    </source>
</evidence>
<sequence length="574" mass="61274">MKILRINTRERTCAIEEMGEYSGLGGRALTSRIIRREVPANAHPLSKENKLVFAPGLLSGTMAANSGRISVGAKSPLTGTIKESNSGGIVSQKLAKLGIGAVILEDKPERDAPFTAIRIHKDGVEFFDAPERGGRDNYAYQDVLNDFFGGKAAVALIGTAGEQCMQAATIQFSDPYGNPARSAGRGGMGAVMGSKRVRCIAVDDADASGIEYADKEAFKAANRRWTEILKNHPVTGQGLAGFGTAILVNIINEAGALPTKNFRTGRFDHAADVSGEKLSETIEKRGGKVHEGCHPGCVMQCSQRYVDEKGEYVTSGFEYETLWAFGPNSLIHDLDLIAAMDRLCDEKGIDTIEMGNTVAIAMEGGLIPWGDGPAAYELLKKIGTADPMGRIIGNGTGYTAAALGVDRVPVVKNQALPAYDPRAVKGVGVTYATNPMGGDHTAGYAVCQNVLKVGGDVDGHKDEGNIELSKNLQIATAAIDSSGMCLFVAFAVLDTPDAMQVMCDLLNARYGGSITPDDVLALGVQVLKDEHSFNADAGFTKHDDQLPRWFREALPPHNVTWDYTDDELQAAKTF</sequence>
<feature type="domain" description="Aldehyde ferredoxin oxidoreductase N-terminal" evidence="9">
    <location>
        <begin position="1"/>
        <end position="209"/>
    </location>
</feature>
<reference evidence="10 11" key="1">
    <citation type="submission" date="2020-03" db="EMBL/GenBank/DDBJ databases">
        <title>Genomic Encyclopedia of Type Strains, Phase IV (KMG-IV): sequencing the most valuable type-strain genomes for metagenomic binning, comparative biology and taxonomic classification.</title>
        <authorList>
            <person name="Goeker M."/>
        </authorList>
    </citation>
    <scope>NUCLEOTIDE SEQUENCE [LARGE SCALE GENOMIC DNA]</scope>
    <source>
        <strain evidence="10 11">DSM 24233</strain>
    </source>
</reference>
<dbReference type="Proteomes" id="UP000580856">
    <property type="component" value="Unassembled WGS sequence"/>
</dbReference>
<dbReference type="GO" id="GO:0009055">
    <property type="term" value="F:electron transfer activity"/>
    <property type="evidence" value="ECO:0007669"/>
    <property type="project" value="InterPro"/>
</dbReference>
<dbReference type="Gene3D" id="3.60.9.10">
    <property type="entry name" value="Aldehyde ferredoxin oxidoreductase, N-terminal domain"/>
    <property type="match status" value="1"/>
</dbReference>
<dbReference type="GO" id="GO:0046872">
    <property type="term" value="F:metal ion binding"/>
    <property type="evidence" value="ECO:0007669"/>
    <property type="project" value="UniProtKB-KW"/>
</dbReference>
<keyword evidence="6" id="KW-0408">Iron</keyword>
<dbReference type="Gene3D" id="1.10.599.10">
    <property type="entry name" value="Aldehyde Ferredoxin Oxidoreductase Protein, subunit A, domain 3"/>
    <property type="match status" value="1"/>
</dbReference>
<dbReference type="InterPro" id="IPR051919">
    <property type="entry name" value="W-dependent_AOR"/>
</dbReference>
<organism evidence="10 11">
    <name type="scientific">Desulfobaculum xiamenense</name>
    <dbReference type="NCBI Taxonomy" id="995050"/>
    <lineage>
        <taxon>Bacteria</taxon>
        <taxon>Pseudomonadati</taxon>
        <taxon>Thermodesulfobacteriota</taxon>
        <taxon>Desulfovibrionia</taxon>
        <taxon>Desulfovibrionales</taxon>
        <taxon>Desulfovibrionaceae</taxon>
        <taxon>Desulfobaculum</taxon>
    </lineage>
</organism>
<dbReference type="GO" id="GO:0051539">
    <property type="term" value="F:4 iron, 4 sulfur cluster binding"/>
    <property type="evidence" value="ECO:0007669"/>
    <property type="project" value="UniProtKB-KW"/>
</dbReference>
<keyword evidence="7" id="KW-0411">Iron-sulfur</keyword>
<dbReference type="EMBL" id="JAATJA010000002">
    <property type="protein sequence ID" value="NJB68137.1"/>
    <property type="molecule type" value="Genomic_DNA"/>
</dbReference>
<evidence type="ECO:0000256" key="4">
    <source>
        <dbReference type="ARBA" id="ARBA00022723"/>
    </source>
</evidence>
<dbReference type="InterPro" id="IPR013983">
    <property type="entry name" value="Ald_Fedxn_OxRdtase_N"/>
</dbReference>
<comment type="cofactor">
    <cofactor evidence="8">
        <name>tungstopterin</name>
        <dbReference type="ChEBI" id="CHEBI:30402"/>
    </cofactor>
</comment>
<dbReference type="Pfam" id="PF01314">
    <property type="entry name" value="AFOR_C"/>
    <property type="match status" value="1"/>
</dbReference>
<keyword evidence="11" id="KW-1185">Reference proteome</keyword>
<evidence type="ECO:0000256" key="7">
    <source>
        <dbReference type="ARBA" id="ARBA00023014"/>
    </source>
</evidence>
<dbReference type="SUPFAM" id="SSF48310">
    <property type="entry name" value="Aldehyde ferredoxin oxidoreductase, C-terminal domains"/>
    <property type="match status" value="1"/>
</dbReference>
<evidence type="ECO:0000256" key="5">
    <source>
        <dbReference type="ARBA" id="ARBA00023002"/>
    </source>
</evidence>
<keyword evidence="3" id="KW-0004">4Fe-4S</keyword>
<dbReference type="Gene3D" id="1.10.569.10">
    <property type="entry name" value="Aldehyde Ferredoxin Oxidoreductase Protein, subunit A, domain 2"/>
    <property type="match status" value="1"/>
</dbReference>
<protein>
    <submittedName>
        <fullName evidence="10">Aldehyde:ferredoxin oxidoreductase</fullName>
        <ecNumber evidence="10">1.2.7.5</ecNumber>
    </submittedName>
</protein>
<dbReference type="InterPro" id="IPR013984">
    <property type="entry name" value="Ald_Fedxn_OxRdtase_dom2"/>
</dbReference>
<accession>A0A846QLS0</accession>
<evidence type="ECO:0000256" key="2">
    <source>
        <dbReference type="ARBA" id="ARBA00011032"/>
    </source>
</evidence>
<dbReference type="InterPro" id="IPR001203">
    <property type="entry name" value="OxRdtase_Ald_Fedxn_C"/>
</dbReference>
<dbReference type="InterPro" id="IPR036021">
    <property type="entry name" value="Tungsten_al_ferr_oxy-like_C"/>
</dbReference>
<dbReference type="SUPFAM" id="SSF56228">
    <property type="entry name" value="Aldehyde ferredoxin oxidoreductase, N-terminal domain"/>
    <property type="match status" value="1"/>
</dbReference>
<evidence type="ECO:0000313" key="10">
    <source>
        <dbReference type="EMBL" id="NJB68137.1"/>
    </source>
</evidence>
<dbReference type="InterPro" id="IPR013985">
    <property type="entry name" value="Ald_Fedxn_OxRdtase_dom3"/>
</dbReference>
<name>A0A846QLS0_9BACT</name>
<gene>
    <name evidence="10" type="ORF">GGQ74_001810</name>
</gene>
<evidence type="ECO:0000256" key="3">
    <source>
        <dbReference type="ARBA" id="ARBA00022485"/>
    </source>
</evidence>
<dbReference type="PANTHER" id="PTHR30038:SF0">
    <property type="entry name" value="TUNGSTEN-CONTAINING ALDEHYDE FERREDOXIN OXIDOREDUCTASE"/>
    <property type="match status" value="1"/>
</dbReference>
<comment type="similarity">
    <text evidence="2">Belongs to the AOR/FOR family.</text>
</comment>
<keyword evidence="4" id="KW-0479">Metal-binding</keyword>
<evidence type="ECO:0000313" key="11">
    <source>
        <dbReference type="Proteomes" id="UP000580856"/>
    </source>
</evidence>
<dbReference type="InterPro" id="IPR036503">
    <property type="entry name" value="Ald_Fedxn_OxRdtase_N_sf"/>
</dbReference>
<dbReference type="AlphaFoldDB" id="A0A846QLS0"/>
<comment type="caution">
    <text evidence="10">The sequence shown here is derived from an EMBL/GenBank/DDBJ whole genome shotgun (WGS) entry which is preliminary data.</text>
</comment>
<evidence type="ECO:0000256" key="8">
    <source>
        <dbReference type="ARBA" id="ARBA00049934"/>
    </source>
</evidence>
<keyword evidence="5 10" id="KW-0560">Oxidoreductase</keyword>
<evidence type="ECO:0000256" key="6">
    <source>
        <dbReference type="ARBA" id="ARBA00023004"/>
    </source>
</evidence>
<comment type="cofactor">
    <cofactor evidence="1">
        <name>[4Fe-4S] cluster</name>
        <dbReference type="ChEBI" id="CHEBI:49883"/>
    </cofactor>
</comment>
<dbReference type="EC" id="1.2.7.5" evidence="10"/>
<dbReference type="RefSeq" id="WP_167941231.1">
    <property type="nucleotide sequence ID" value="NZ_JAATJA010000002.1"/>
</dbReference>
<evidence type="ECO:0000259" key="9">
    <source>
        <dbReference type="SMART" id="SM00790"/>
    </source>
</evidence>
<dbReference type="PANTHER" id="PTHR30038">
    <property type="entry name" value="ALDEHYDE FERREDOXIN OXIDOREDUCTASE"/>
    <property type="match status" value="1"/>
</dbReference>
<dbReference type="Pfam" id="PF02730">
    <property type="entry name" value="AFOR_N"/>
    <property type="match status" value="1"/>
</dbReference>